<dbReference type="Proteomes" id="UP000324800">
    <property type="component" value="Unassembled WGS sequence"/>
</dbReference>
<dbReference type="GO" id="GO:0070573">
    <property type="term" value="F:metallodipeptidase activity"/>
    <property type="evidence" value="ECO:0007669"/>
    <property type="project" value="TreeGrafter"/>
</dbReference>
<evidence type="ECO:0000256" key="1">
    <source>
        <dbReference type="SAM" id="Coils"/>
    </source>
</evidence>
<keyword evidence="1" id="KW-0175">Coiled coil</keyword>
<evidence type="ECO:0000313" key="2">
    <source>
        <dbReference type="EMBL" id="KAA6400579.1"/>
    </source>
</evidence>
<dbReference type="AlphaFoldDB" id="A0A5J4X285"/>
<dbReference type="PRINTS" id="PR00934">
    <property type="entry name" value="XHISDIPTASE"/>
</dbReference>
<dbReference type="FunFam" id="3.40.630.10:FF:000018">
    <property type="entry name" value="Aminoacyl-histidine dipeptidase PepD"/>
    <property type="match status" value="1"/>
</dbReference>
<dbReference type="GO" id="GO:0006508">
    <property type="term" value="P:proteolysis"/>
    <property type="evidence" value="ECO:0007669"/>
    <property type="project" value="InterPro"/>
</dbReference>
<dbReference type="InterPro" id="IPR001160">
    <property type="entry name" value="Peptidase_M20C"/>
</dbReference>
<evidence type="ECO:0000313" key="3">
    <source>
        <dbReference type="Proteomes" id="UP000324800"/>
    </source>
</evidence>
<dbReference type="OrthoDB" id="191370at2759"/>
<dbReference type="SUPFAM" id="SSF53187">
    <property type="entry name" value="Zn-dependent exopeptidases"/>
    <property type="match status" value="1"/>
</dbReference>
<feature type="coiled-coil region" evidence="1">
    <location>
        <begin position="400"/>
        <end position="429"/>
    </location>
</feature>
<proteinExistence type="predicted"/>
<sequence length="563" mass="62553">MAQLTAQATALLSDDRLAKRREVWKNFLWLSQTPRGSGHPEPVRTKLLELVRSMGHEADIDSAGNVLVRAKASSGEEGRPWLCLQAHYDMVAVKDDTSSIDLIKEGVGSGIRLIDTDSELQGKTGMMATGTSLGADNGIGVAIALAILEDKEIKRGPLEVLFTRDEETSMAGVKNIDASELKSDFLINLDFEEQRVICIGSAGAFDEEYDLKLDINTPIENNHNINYIQIEIRDLKGGHSGVEINTGRANSSKLLGFAVGQAVNNSGLGDNWGISSFVSGSQHNVIPNKGVAIVSIFTEQGKQKELIELKEKFINEIKKIESKLQKKWKQVEPNLKLIVTELVDEKQDKIRLCYTSQSSLRLLDSLQILPHGVLKLSPMSNELVETSINLAVVNLIEPEIEDLNEKEQIKEKEQLKEKKEEDVEDVQNWWKAKKNTAIIHLMGRSTDFKQLEYAHDQIQATARLLGATTSGMTNTQNAWEPDLTNPLLHIGIQCYTQVYKRAPIIYVVHAALECGILKSKKPSLKTISIGPTVVHVHSPQELLYVETVPLTYELTVKILENIK</sequence>
<name>A0A5J4X285_9EUKA</name>
<dbReference type="Gene3D" id="3.40.630.10">
    <property type="entry name" value="Zn peptidases"/>
    <property type="match status" value="2"/>
</dbReference>
<reference evidence="2 3" key="1">
    <citation type="submission" date="2019-03" db="EMBL/GenBank/DDBJ databases">
        <title>Single cell metagenomics reveals metabolic interactions within the superorganism composed of flagellate Streblomastix strix and complex community of Bacteroidetes bacteria on its surface.</title>
        <authorList>
            <person name="Treitli S.C."/>
            <person name="Kolisko M."/>
            <person name="Husnik F."/>
            <person name="Keeling P."/>
            <person name="Hampl V."/>
        </authorList>
    </citation>
    <scope>NUCLEOTIDE SEQUENCE [LARGE SCALE GENOMIC DNA]</scope>
    <source>
        <strain evidence="2">ST1C</strain>
    </source>
</reference>
<dbReference type="PANTHER" id="PTHR43501:SF1">
    <property type="entry name" value="CYTOSOL NON-SPECIFIC DIPEPTIDASE"/>
    <property type="match status" value="1"/>
</dbReference>
<dbReference type="EMBL" id="SNRW01000539">
    <property type="protein sequence ID" value="KAA6400579.1"/>
    <property type="molecule type" value="Genomic_DNA"/>
</dbReference>
<dbReference type="Pfam" id="PF01546">
    <property type="entry name" value="Peptidase_M20"/>
    <property type="match status" value="1"/>
</dbReference>
<comment type="caution">
    <text evidence="2">The sequence shown here is derived from an EMBL/GenBank/DDBJ whole genome shotgun (WGS) entry which is preliminary data.</text>
</comment>
<organism evidence="2 3">
    <name type="scientific">Streblomastix strix</name>
    <dbReference type="NCBI Taxonomy" id="222440"/>
    <lineage>
        <taxon>Eukaryota</taxon>
        <taxon>Metamonada</taxon>
        <taxon>Preaxostyla</taxon>
        <taxon>Oxymonadida</taxon>
        <taxon>Streblomastigidae</taxon>
        <taxon>Streblomastix</taxon>
    </lineage>
</organism>
<dbReference type="GO" id="GO:0005829">
    <property type="term" value="C:cytosol"/>
    <property type="evidence" value="ECO:0007669"/>
    <property type="project" value="TreeGrafter"/>
</dbReference>
<dbReference type="PANTHER" id="PTHR43501">
    <property type="entry name" value="CYTOSOL NON-SPECIFIC DIPEPTIDASE"/>
    <property type="match status" value="1"/>
</dbReference>
<protein>
    <submittedName>
        <fullName evidence="2">Putative aminoacyl-histidine dipeptidase</fullName>
    </submittedName>
</protein>
<gene>
    <name evidence="2" type="ORF">EZS28_003895</name>
</gene>
<dbReference type="InterPro" id="IPR002933">
    <property type="entry name" value="Peptidase_M20"/>
</dbReference>
<accession>A0A5J4X285</accession>